<dbReference type="Gene3D" id="1.10.10.10">
    <property type="entry name" value="Winged helix-like DNA-binding domain superfamily/Winged helix DNA-binding domain"/>
    <property type="match status" value="1"/>
</dbReference>
<dbReference type="GO" id="GO:0043565">
    <property type="term" value="F:sequence-specific DNA binding"/>
    <property type="evidence" value="ECO:0007669"/>
    <property type="project" value="TreeGrafter"/>
</dbReference>
<dbReference type="PANTHER" id="PTHR30537">
    <property type="entry name" value="HTH-TYPE TRANSCRIPTIONAL REGULATOR"/>
    <property type="match status" value="1"/>
</dbReference>
<evidence type="ECO:0000313" key="6">
    <source>
        <dbReference type="EMBL" id="GEK46743.1"/>
    </source>
</evidence>
<feature type="domain" description="HTH lysR-type" evidence="5">
    <location>
        <begin position="9"/>
        <end position="66"/>
    </location>
</feature>
<dbReference type="FunFam" id="1.10.10.10:FF:000001">
    <property type="entry name" value="LysR family transcriptional regulator"/>
    <property type="match status" value="1"/>
</dbReference>
<dbReference type="InterPro" id="IPR036388">
    <property type="entry name" value="WH-like_DNA-bd_sf"/>
</dbReference>
<dbReference type="AlphaFoldDB" id="A0A510X5Q4"/>
<dbReference type="InterPro" id="IPR036390">
    <property type="entry name" value="WH_DNA-bd_sf"/>
</dbReference>
<sequence length="289" mass="31316">MAKSTALLPSLEWVRVFEAAARLGSFTAAAEELGLTQAAVSQRIRHLEERLGVALFERRARGVALSVQGEAWLPHVQQAIERLTQSADSLFAAPRSRLGLMASASLLELWVIPRLAALRARLPGRQLVLATMHRWPDYAQAEADLEIRFGDGDWPGREAHRLFGEVLTPMAAPALLASDGEWRSLPRIAVAGPRLGWREWERCLGEAPGPAPALRLDTFVQALRAAEAGAGVLLGSLPLCQAALDGGRLCRLSSAELPMAEGYWLTRPAEGAADREFARVREVLRGGAG</sequence>
<dbReference type="InterPro" id="IPR058163">
    <property type="entry name" value="LysR-type_TF_proteobact-type"/>
</dbReference>
<keyword evidence="3" id="KW-0238">DNA-binding</keyword>
<dbReference type="GO" id="GO:0006351">
    <property type="term" value="P:DNA-templated transcription"/>
    <property type="evidence" value="ECO:0007669"/>
    <property type="project" value="TreeGrafter"/>
</dbReference>
<keyword evidence="2" id="KW-0805">Transcription regulation</keyword>
<keyword evidence="4" id="KW-0804">Transcription</keyword>
<evidence type="ECO:0000256" key="3">
    <source>
        <dbReference type="ARBA" id="ARBA00023125"/>
    </source>
</evidence>
<evidence type="ECO:0000256" key="1">
    <source>
        <dbReference type="ARBA" id="ARBA00009437"/>
    </source>
</evidence>
<evidence type="ECO:0000256" key="4">
    <source>
        <dbReference type="ARBA" id="ARBA00023163"/>
    </source>
</evidence>
<dbReference type="Pfam" id="PF00126">
    <property type="entry name" value="HTH_1"/>
    <property type="match status" value="1"/>
</dbReference>
<name>A0A510X5Q4_9GAMM</name>
<comment type="similarity">
    <text evidence="1">Belongs to the LysR transcriptional regulatory family.</text>
</comment>
<dbReference type="PROSITE" id="PS50931">
    <property type="entry name" value="HTH_LYSR"/>
    <property type="match status" value="1"/>
</dbReference>
<dbReference type="InterPro" id="IPR000847">
    <property type="entry name" value="LysR_HTH_N"/>
</dbReference>
<dbReference type="Gene3D" id="3.40.190.10">
    <property type="entry name" value="Periplasmic binding protein-like II"/>
    <property type="match status" value="2"/>
</dbReference>
<dbReference type="SUPFAM" id="SSF53850">
    <property type="entry name" value="Periplasmic binding protein-like II"/>
    <property type="match status" value="1"/>
</dbReference>
<dbReference type="Proteomes" id="UP000321275">
    <property type="component" value="Unassembled WGS sequence"/>
</dbReference>
<dbReference type="EMBL" id="BJUK01000008">
    <property type="protein sequence ID" value="GEK46743.1"/>
    <property type="molecule type" value="Genomic_DNA"/>
</dbReference>
<evidence type="ECO:0000256" key="2">
    <source>
        <dbReference type="ARBA" id="ARBA00023015"/>
    </source>
</evidence>
<protein>
    <submittedName>
        <fullName evidence="6">LysR family transcriptional regulator</fullName>
    </submittedName>
</protein>
<dbReference type="OrthoDB" id="6787458at2"/>
<dbReference type="RefSeq" id="WP_146802018.1">
    <property type="nucleotide sequence ID" value="NZ_BJUK01000008.1"/>
</dbReference>
<dbReference type="SUPFAM" id="SSF46785">
    <property type="entry name" value="Winged helix' DNA-binding domain"/>
    <property type="match status" value="1"/>
</dbReference>
<accession>A0A510X5Q4</accession>
<organism evidence="6 7">
    <name type="scientific">Bisbaumannia pacifica</name>
    <dbReference type="NCBI Taxonomy" id="77098"/>
    <lineage>
        <taxon>Bacteria</taxon>
        <taxon>Pseudomonadati</taxon>
        <taxon>Pseudomonadota</taxon>
        <taxon>Gammaproteobacteria</taxon>
        <taxon>Oceanospirillales</taxon>
        <taxon>Halomonadaceae</taxon>
        <taxon>Bisbaumannia</taxon>
    </lineage>
</organism>
<dbReference type="GO" id="GO:0003700">
    <property type="term" value="F:DNA-binding transcription factor activity"/>
    <property type="evidence" value="ECO:0007669"/>
    <property type="project" value="InterPro"/>
</dbReference>
<evidence type="ECO:0000313" key="7">
    <source>
        <dbReference type="Proteomes" id="UP000321275"/>
    </source>
</evidence>
<gene>
    <name evidence="6" type="ORF">HPA02_10260</name>
</gene>
<evidence type="ECO:0000259" key="5">
    <source>
        <dbReference type="PROSITE" id="PS50931"/>
    </source>
</evidence>
<dbReference type="PANTHER" id="PTHR30537:SF79">
    <property type="entry name" value="TRANSCRIPTIONAL REGULATOR-RELATED"/>
    <property type="match status" value="1"/>
</dbReference>
<comment type="caution">
    <text evidence="6">The sequence shown here is derived from an EMBL/GenBank/DDBJ whole genome shotgun (WGS) entry which is preliminary data.</text>
</comment>
<keyword evidence="7" id="KW-1185">Reference proteome</keyword>
<dbReference type="InterPro" id="IPR005119">
    <property type="entry name" value="LysR_subst-bd"/>
</dbReference>
<dbReference type="PRINTS" id="PR00039">
    <property type="entry name" value="HTHLYSR"/>
</dbReference>
<dbReference type="Pfam" id="PF03466">
    <property type="entry name" value="LysR_substrate"/>
    <property type="match status" value="1"/>
</dbReference>
<reference evidence="6 7" key="1">
    <citation type="submission" date="2019-07" db="EMBL/GenBank/DDBJ databases">
        <title>Whole genome shotgun sequence of Halomonas pacifica NBRC 102220.</title>
        <authorList>
            <person name="Hosoyama A."/>
            <person name="Uohara A."/>
            <person name="Ohji S."/>
            <person name="Ichikawa N."/>
        </authorList>
    </citation>
    <scope>NUCLEOTIDE SEQUENCE [LARGE SCALE GENOMIC DNA]</scope>
    <source>
        <strain evidence="6 7">NBRC 102220</strain>
    </source>
</reference>
<proteinExistence type="inferred from homology"/>